<feature type="transmembrane region" description="Helical" evidence="1">
    <location>
        <begin position="183"/>
        <end position="201"/>
    </location>
</feature>
<name>A0ABU4S6W9_9GAMM</name>
<evidence type="ECO:0000259" key="2">
    <source>
        <dbReference type="Pfam" id="PF01757"/>
    </source>
</evidence>
<keyword evidence="3" id="KW-0808">Transferase</keyword>
<keyword evidence="1" id="KW-0812">Transmembrane</keyword>
<evidence type="ECO:0000256" key="1">
    <source>
        <dbReference type="SAM" id="Phobius"/>
    </source>
</evidence>
<proteinExistence type="predicted"/>
<dbReference type="RefSeq" id="WP_302721729.1">
    <property type="nucleotide sequence ID" value="NZ_JAULRU010000371.1"/>
</dbReference>
<keyword evidence="1" id="KW-1133">Transmembrane helix</keyword>
<feature type="transmembrane region" description="Helical" evidence="1">
    <location>
        <begin position="57"/>
        <end position="75"/>
    </location>
</feature>
<dbReference type="EC" id="2.3.-.-" evidence="3"/>
<feature type="transmembrane region" description="Helical" evidence="1">
    <location>
        <begin position="232"/>
        <end position="249"/>
    </location>
</feature>
<dbReference type="EMBL" id="JAXAFO010000046">
    <property type="protein sequence ID" value="MDX6851274.1"/>
    <property type="molecule type" value="Genomic_DNA"/>
</dbReference>
<protein>
    <submittedName>
        <fullName evidence="3">Acyltransferase</fullName>
        <ecNumber evidence="3">2.3.-.-</ecNumber>
    </submittedName>
</protein>
<evidence type="ECO:0000313" key="3">
    <source>
        <dbReference type="EMBL" id="MDX6851274.1"/>
    </source>
</evidence>
<dbReference type="Proteomes" id="UP001273505">
    <property type="component" value="Unassembled WGS sequence"/>
</dbReference>
<feature type="transmembrane region" description="Helical" evidence="1">
    <location>
        <begin position="156"/>
        <end position="177"/>
    </location>
</feature>
<keyword evidence="3" id="KW-0012">Acyltransferase</keyword>
<reference evidence="3 4" key="1">
    <citation type="submission" date="2023-11" db="EMBL/GenBank/DDBJ databases">
        <title>Gilvimarinus fulvus sp. nov., isolated from the surface of Kelp.</title>
        <authorList>
            <person name="Sun Y.Y."/>
            <person name="Gong Y."/>
            <person name="Du Z.J."/>
        </authorList>
    </citation>
    <scope>NUCLEOTIDE SEQUENCE [LARGE SCALE GENOMIC DNA]</scope>
    <source>
        <strain evidence="3 4">SDUM040013</strain>
    </source>
</reference>
<feature type="transmembrane region" description="Helical" evidence="1">
    <location>
        <begin position="87"/>
        <end position="106"/>
    </location>
</feature>
<dbReference type="InterPro" id="IPR050879">
    <property type="entry name" value="Acyltransferase_3"/>
</dbReference>
<feature type="domain" description="Acyltransferase 3" evidence="2">
    <location>
        <begin position="15"/>
        <end position="327"/>
    </location>
</feature>
<organism evidence="3 4">
    <name type="scientific">Gilvimarinus gilvus</name>
    <dbReference type="NCBI Taxonomy" id="3058038"/>
    <lineage>
        <taxon>Bacteria</taxon>
        <taxon>Pseudomonadati</taxon>
        <taxon>Pseudomonadota</taxon>
        <taxon>Gammaproteobacteria</taxon>
        <taxon>Cellvibrionales</taxon>
        <taxon>Cellvibrionaceae</taxon>
        <taxon>Gilvimarinus</taxon>
    </lineage>
</organism>
<feature type="transmembrane region" description="Helical" evidence="1">
    <location>
        <begin position="20"/>
        <end position="37"/>
    </location>
</feature>
<dbReference type="Pfam" id="PF01757">
    <property type="entry name" value="Acyl_transf_3"/>
    <property type="match status" value="1"/>
</dbReference>
<gene>
    <name evidence="3" type="ORF">SCD92_17990</name>
</gene>
<accession>A0ABU4S6W9</accession>
<dbReference type="InterPro" id="IPR002656">
    <property type="entry name" value="Acyl_transf_3_dom"/>
</dbReference>
<feature type="transmembrane region" description="Helical" evidence="1">
    <location>
        <begin position="256"/>
        <end position="274"/>
    </location>
</feature>
<dbReference type="PANTHER" id="PTHR23028">
    <property type="entry name" value="ACETYLTRANSFERASE"/>
    <property type="match status" value="1"/>
</dbReference>
<keyword evidence="4" id="KW-1185">Reference proteome</keyword>
<evidence type="ECO:0000313" key="4">
    <source>
        <dbReference type="Proteomes" id="UP001273505"/>
    </source>
</evidence>
<feature type="transmembrane region" description="Helical" evidence="1">
    <location>
        <begin position="310"/>
        <end position="331"/>
    </location>
</feature>
<dbReference type="GO" id="GO:0016746">
    <property type="term" value="F:acyltransferase activity"/>
    <property type="evidence" value="ECO:0007669"/>
    <property type="project" value="UniProtKB-KW"/>
</dbReference>
<sequence>MATLDHFSESRQNNFTALRLLFAWMVLYGHGFSIHGQGSYRDPLNSLWQGSLWTGELAVLGFFCISGFLVCKSLNHRRLSEFLQARALRIIPGLLVCTLITVLILGPLLTNVPLSEYFTQTDTFRYLGNGLGFLPIQWHLPGLFTENRLDVVNGSLWTLPVEWFCYLLLALLGYALVRLPLGLANVFLILIALCVGVFLTYPGAELGISLRWRLPCLYFCIGVAIYTNRKFIPLHGAVAIVMLAAFIFAKGTRLDTYLSAISLPYLIVYLAYGLPSGSISEKLSDASYGIYIYAWPVQQFIEQTLTPSPWLGMLYSTPLVVTLALASWHFIERPMLQFRPASSKMTLNPNESAQGSGK</sequence>
<keyword evidence="1" id="KW-0472">Membrane</keyword>
<comment type="caution">
    <text evidence="3">The sequence shown here is derived from an EMBL/GenBank/DDBJ whole genome shotgun (WGS) entry which is preliminary data.</text>
</comment>